<name>A0A833WNW6_PHYIN</name>
<dbReference type="EMBL" id="WSZM01000069">
    <property type="protein sequence ID" value="KAF4044480.1"/>
    <property type="molecule type" value="Genomic_DNA"/>
</dbReference>
<feature type="coiled-coil region" evidence="2">
    <location>
        <begin position="336"/>
        <end position="364"/>
    </location>
</feature>
<dbReference type="PROSITE" id="PS51253">
    <property type="entry name" value="HTH_CENPB"/>
    <property type="match status" value="1"/>
</dbReference>
<accession>A0A833WNW6</accession>
<reference evidence="4" key="1">
    <citation type="submission" date="2020-04" db="EMBL/GenBank/DDBJ databases">
        <title>Hybrid Assembly of Korean Phytophthora infestans isolates.</title>
        <authorList>
            <person name="Prokchorchik M."/>
            <person name="Lee Y."/>
            <person name="Seo J."/>
            <person name="Cho J.-H."/>
            <person name="Park Y.-E."/>
            <person name="Jang D.-C."/>
            <person name="Im J.-S."/>
            <person name="Choi J.-G."/>
            <person name="Park H.-J."/>
            <person name="Lee G.-B."/>
            <person name="Lee Y.-G."/>
            <person name="Hong S.-Y."/>
            <person name="Cho K."/>
            <person name="Sohn K.H."/>
        </authorList>
    </citation>
    <scope>NUCLEOTIDE SEQUENCE</scope>
    <source>
        <strain evidence="4">KR_1_A1</strain>
    </source>
</reference>
<dbReference type="PANTHER" id="PTHR37558">
    <property type="entry name" value="HTH CENPB-TYPE DOMAIN-CONTAINING PROTEIN"/>
    <property type="match status" value="1"/>
</dbReference>
<evidence type="ECO:0000313" key="4">
    <source>
        <dbReference type="EMBL" id="KAF4044480.1"/>
    </source>
</evidence>
<dbReference type="GO" id="GO:0003677">
    <property type="term" value="F:DNA binding"/>
    <property type="evidence" value="ECO:0007669"/>
    <property type="project" value="UniProtKB-KW"/>
</dbReference>
<keyword evidence="1 4" id="KW-0238">DNA-binding</keyword>
<protein>
    <submittedName>
        <fullName evidence="4">Tc5 transposase DNA-binding domain</fullName>
    </submittedName>
</protein>
<dbReference type="InterPro" id="IPR041188">
    <property type="entry name" value="HTH_ABP1_N"/>
</dbReference>
<dbReference type="Pfam" id="PF03221">
    <property type="entry name" value="HTH_Tnp_Tc5"/>
    <property type="match status" value="1"/>
</dbReference>
<dbReference type="InterPro" id="IPR009057">
    <property type="entry name" value="Homeodomain-like_sf"/>
</dbReference>
<keyword evidence="2" id="KW-0175">Coiled coil</keyword>
<organism evidence="4 5">
    <name type="scientific">Phytophthora infestans</name>
    <name type="common">Potato late blight agent</name>
    <name type="synonym">Botrytis infestans</name>
    <dbReference type="NCBI Taxonomy" id="4787"/>
    <lineage>
        <taxon>Eukaryota</taxon>
        <taxon>Sar</taxon>
        <taxon>Stramenopiles</taxon>
        <taxon>Oomycota</taxon>
        <taxon>Peronosporomycetes</taxon>
        <taxon>Peronosporales</taxon>
        <taxon>Peronosporaceae</taxon>
        <taxon>Phytophthora</taxon>
    </lineage>
</organism>
<proteinExistence type="predicted"/>
<evidence type="ECO:0000256" key="2">
    <source>
        <dbReference type="SAM" id="Coils"/>
    </source>
</evidence>
<dbReference type="AlphaFoldDB" id="A0A833WNW6"/>
<evidence type="ECO:0000259" key="3">
    <source>
        <dbReference type="PROSITE" id="PS51253"/>
    </source>
</evidence>
<dbReference type="InterPro" id="IPR006600">
    <property type="entry name" value="HTH_CenpB_DNA-bd_dom"/>
</dbReference>
<dbReference type="SUPFAM" id="SSF46689">
    <property type="entry name" value="Homeodomain-like"/>
    <property type="match status" value="2"/>
</dbReference>
<feature type="domain" description="HTH CENPB-type" evidence="3">
    <location>
        <begin position="65"/>
        <end position="147"/>
    </location>
</feature>
<evidence type="ECO:0000256" key="1">
    <source>
        <dbReference type="ARBA" id="ARBA00023125"/>
    </source>
</evidence>
<gene>
    <name evidence="4" type="ORF">GN244_ATG03189</name>
</gene>
<keyword evidence="5" id="KW-1185">Reference proteome</keyword>
<dbReference type="PANTHER" id="PTHR37558:SF1">
    <property type="entry name" value="HTH CENPB-TYPE DOMAIN-CONTAINING PROTEIN"/>
    <property type="match status" value="1"/>
</dbReference>
<dbReference type="Proteomes" id="UP000602510">
    <property type="component" value="Unassembled WGS sequence"/>
</dbReference>
<dbReference type="Gene3D" id="1.10.10.60">
    <property type="entry name" value="Homeodomain-like"/>
    <property type="match status" value="2"/>
</dbReference>
<sequence>MSTSRSRHHLTIADKNRLRRHHQLHPELTQEQLREWAYATFGQWVARSTVGHIVRAPEEVCANPEATRFQSGRYPDMEQELYAFIVARATQLGVDLKQLDSSGGILSDSELWTKANEILKRTRGSQESVSVAWVHRFKKRHGLHRSQLKRAATEAATLQTVTEQTIEEQVSNNFVLDTELAEPARKKAATVAGNRSHFVSSDDILLLTHVLAIKPWTFPYVMDGWQQVTQNLRREESFRLDKTAGACQARLSLLLSHFKADNTMALRKSGTDDEFDTKCALLAEVTKQTEEYDKGKSNLPVVAAESSPSVQPNPVALNIALPDLLQERERMAQRRLELMERKMERELAAQKRHSEQQVARLEKLHHEQQQVQQEQHAQLLATIQQQQAMMFDLIKSLAPAPVESQEQAQA</sequence>
<evidence type="ECO:0000313" key="5">
    <source>
        <dbReference type="Proteomes" id="UP000602510"/>
    </source>
</evidence>
<comment type="caution">
    <text evidence="4">The sequence shown here is derived from an EMBL/GenBank/DDBJ whole genome shotgun (WGS) entry which is preliminary data.</text>
</comment>
<dbReference type="Pfam" id="PF18107">
    <property type="entry name" value="HTH_ABP1_N"/>
    <property type="match status" value="1"/>
</dbReference>